<evidence type="ECO:0000313" key="1">
    <source>
        <dbReference type="EMBL" id="GFQ89374.1"/>
    </source>
</evidence>
<reference evidence="1" key="1">
    <citation type="submission" date="2020-07" db="EMBL/GenBank/DDBJ databases">
        <title>Multicomponent nature underlies the extraordinary mechanical properties of spider dragline silk.</title>
        <authorList>
            <person name="Kono N."/>
            <person name="Nakamura H."/>
            <person name="Mori M."/>
            <person name="Yoshida Y."/>
            <person name="Ohtoshi R."/>
            <person name="Malay A.D."/>
            <person name="Moran D.A.P."/>
            <person name="Tomita M."/>
            <person name="Numata K."/>
            <person name="Arakawa K."/>
        </authorList>
    </citation>
    <scope>NUCLEOTIDE SEQUENCE</scope>
</reference>
<name>A0A8X6KXZ4_TRICU</name>
<evidence type="ECO:0000313" key="2">
    <source>
        <dbReference type="Proteomes" id="UP000887116"/>
    </source>
</evidence>
<comment type="caution">
    <text evidence="1">The sequence shown here is derived from an EMBL/GenBank/DDBJ whole genome shotgun (WGS) entry which is preliminary data.</text>
</comment>
<keyword evidence="2" id="KW-1185">Reference proteome</keyword>
<dbReference type="AlphaFoldDB" id="A0A8X6KXZ4"/>
<dbReference type="EMBL" id="BMAO01033412">
    <property type="protein sequence ID" value="GFQ89374.1"/>
    <property type="molecule type" value="Genomic_DNA"/>
</dbReference>
<sequence length="80" mass="9112">MLAALLRDCCIWEMGRFVILMRQFIFVIRHEDCISSIRGNHDVFVLFMTKFDLNCGTENLILIESDNGTASQSCISSYGT</sequence>
<protein>
    <submittedName>
        <fullName evidence="1">Uncharacterized protein</fullName>
    </submittedName>
</protein>
<proteinExistence type="predicted"/>
<organism evidence="1 2">
    <name type="scientific">Trichonephila clavata</name>
    <name type="common">Joro spider</name>
    <name type="synonym">Nephila clavata</name>
    <dbReference type="NCBI Taxonomy" id="2740835"/>
    <lineage>
        <taxon>Eukaryota</taxon>
        <taxon>Metazoa</taxon>
        <taxon>Ecdysozoa</taxon>
        <taxon>Arthropoda</taxon>
        <taxon>Chelicerata</taxon>
        <taxon>Arachnida</taxon>
        <taxon>Araneae</taxon>
        <taxon>Araneomorphae</taxon>
        <taxon>Entelegynae</taxon>
        <taxon>Araneoidea</taxon>
        <taxon>Nephilidae</taxon>
        <taxon>Trichonephila</taxon>
    </lineage>
</organism>
<accession>A0A8X6KXZ4</accession>
<gene>
    <name evidence="1" type="ORF">TNCT_59701</name>
</gene>
<dbReference type="Proteomes" id="UP000887116">
    <property type="component" value="Unassembled WGS sequence"/>
</dbReference>